<sequence length="117" mass="14416">MFSQEIHSTYKYKKVKDKVKVSTNLKWDFYELDSLVLFKNKTFYHKKVYHFHEFKYSESKGDWKISNDTLYLNVSEKKFDDKWENVQDVETLTLKKKKLIPIKGRYYDRRKKLKLES</sequence>
<comment type="caution">
    <text evidence="1">The sequence shown here is derived from an EMBL/GenBank/DDBJ whole genome shotgun (WGS) entry which is preliminary data.</text>
</comment>
<evidence type="ECO:0000313" key="1">
    <source>
        <dbReference type="EMBL" id="MEK8181235.1"/>
    </source>
</evidence>
<keyword evidence="2" id="KW-1185">Reference proteome</keyword>
<organism evidence="1 2">
    <name type="scientific">Flavobacterium buctense</name>
    <dbReference type="NCBI Taxonomy" id="1648146"/>
    <lineage>
        <taxon>Bacteria</taxon>
        <taxon>Pseudomonadati</taxon>
        <taxon>Bacteroidota</taxon>
        <taxon>Flavobacteriia</taxon>
        <taxon>Flavobacteriales</taxon>
        <taxon>Flavobacteriaceae</taxon>
        <taxon>Flavobacterium</taxon>
    </lineage>
</organism>
<dbReference type="Proteomes" id="UP001491349">
    <property type="component" value="Unassembled WGS sequence"/>
</dbReference>
<dbReference type="EMBL" id="JBBPCB010000013">
    <property type="protein sequence ID" value="MEK8181235.1"/>
    <property type="molecule type" value="Genomic_DNA"/>
</dbReference>
<dbReference type="RefSeq" id="WP_187661297.1">
    <property type="nucleotide sequence ID" value="NZ_JBBPCB010000013.1"/>
</dbReference>
<evidence type="ECO:0000313" key="2">
    <source>
        <dbReference type="Proteomes" id="UP001491349"/>
    </source>
</evidence>
<protein>
    <submittedName>
        <fullName evidence="1">Uncharacterized protein</fullName>
    </submittedName>
</protein>
<reference evidence="1 2" key="1">
    <citation type="submission" date="2024-04" db="EMBL/GenBank/DDBJ databases">
        <title>draft genome sequnece of Flavobacterium buctense JCM 30750.</title>
        <authorList>
            <person name="Kim D.-U."/>
        </authorList>
    </citation>
    <scope>NUCLEOTIDE SEQUENCE [LARGE SCALE GENOMIC DNA]</scope>
    <source>
        <strain evidence="1 2">JCM 30750</strain>
    </source>
</reference>
<proteinExistence type="predicted"/>
<accession>A0ABU9E5E1</accession>
<name>A0ABU9E5E1_9FLAO</name>
<gene>
    <name evidence="1" type="ORF">WMW71_12860</name>
</gene>